<evidence type="ECO:0000256" key="1">
    <source>
        <dbReference type="SAM" id="MobiDB-lite"/>
    </source>
</evidence>
<dbReference type="InterPro" id="IPR011464">
    <property type="entry name" value="DUF1570"/>
</dbReference>
<comment type="caution">
    <text evidence="4">The sequence shown here is derived from an EMBL/GenBank/DDBJ whole genome shotgun (WGS) entry which is preliminary data.</text>
</comment>
<organism evidence="4 5">
    <name type="scientific">Novosphingobium soli</name>
    <dbReference type="NCBI Taxonomy" id="574956"/>
    <lineage>
        <taxon>Bacteria</taxon>
        <taxon>Pseudomonadati</taxon>
        <taxon>Pseudomonadota</taxon>
        <taxon>Alphaproteobacteria</taxon>
        <taxon>Sphingomonadales</taxon>
        <taxon>Sphingomonadaceae</taxon>
        <taxon>Novosphingobium</taxon>
    </lineage>
</organism>
<dbReference type="Pfam" id="PF07607">
    <property type="entry name" value="DUF1570"/>
    <property type="match status" value="1"/>
</dbReference>
<evidence type="ECO:0000313" key="4">
    <source>
        <dbReference type="EMBL" id="MFC0203684.1"/>
    </source>
</evidence>
<keyword evidence="2" id="KW-0732">Signal</keyword>
<dbReference type="EMBL" id="JBHLWK010000008">
    <property type="protein sequence ID" value="MFC0203684.1"/>
    <property type="molecule type" value="Genomic_DNA"/>
</dbReference>
<sequence>MRFGIWAAMLAAALWGGPARAAWMEASSEHFVIYANDSEKDITRFAQQLERYHAGMAYVLGSQVAKPSPSNRVTVYVVKNAREVRQLHGGDNKFVGGFYVPRAGGSLAIVPAVQSANGAVTWSMIILLHEYAHHFLISTNVAAMPRWLSEGSAEFFASAKFEPDGSLWLGRPANHRAGELFYAQDVTAADLLDPTEYDKRKHTTYDAFYGKSWLLYHYLIFGGDRKGQLPRYTDLLAKGRGQRAAALEAFGDFDTLEKDLDRYLKQRKMTAVTLKPEKLAIGPVSLRALSAGEAEIMPVRIRSRRGVTREEATTLLVEARAVAAKYPDDAAVLAALAECEVDAGHDPEAIAAADAAIARDPSQVNAYVQKGLALFRQAEENEGDETARAAAYKAARAPFIALNRRENDHPLPLIYFYRSFVEQGQEPPKLAVDGLIRAVQLAPFDLGLRMTLGTTLLRLGRSPEARIVLGPVANNPHGGGMSAFAHRLIERMEKDPSWKGEDLGKEMPEDAEGEGGEGG</sequence>
<protein>
    <submittedName>
        <fullName evidence="4">DUF1570 domain-containing protein</fullName>
    </submittedName>
</protein>
<feature type="chain" id="PRO_5045533630" evidence="2">
    <location>
        <begin position="22"/>
        <end position="519"/>
    </location>
</feature>
<name>A0ABV6CSH8_9SPHN</name>
<proteinExistence type="predicted"/>
<evidence type="ECO:0000313" key="5">
    <source>
        <dbReference type="Proteomes" id="UP001589798"/>
    </source>
</evidence>
<feature type="signal peptide" evidence="2">
    <location>
        <begin position="1"/>
        <end position="21"/>
    </location>
</feature>
<feature type="compositionally biased region" description="Acidic residues" evidence="1">
    <location>
        <begin position="509"/>
        <end position="519"/>
    </location>
</feature>
<feature type="domain" description="DUF1570" evidence="3">
    <location>
        <begin position="129"/>
        <end position="220"/>
    </location>
</feature>
<evidence type="ECO:0000259" key="3">
    <source>
        <dbReference type="Pfam" id="PF07607"/>
    </source>
</evidence>
<keyword evidence="5" id="KW-1185">Reference proteome</keyword>
<feature type="region of interest" description="Disordered" evidence="1">
    <location>
        <begin position="495"/>
        <end position="519"/>
    </location>
</feature>
<dbReference type="InterPro" id="IPR011990">
    <property type="entry name" value="TPR-like_helical_dom_sf"/>
</dbReference>
<dbReference type="RefSeq" id="WP_379486448.1">
    <property type="nucleotide sequence ID" value="NZ_JBHLWK010000008.1"/>
</dbReference>
<dbReference type="Proteomes" id="UP001589798">
    <property type="component" value="Unassembled WGS sequence"/>
</dbReference>
<feature type="compositionally biased region" description="Basic and acidic residues" evidence="1">
    <location>
        <begin position="495"/>
        <end position="508"/>
    </location>
</feature>
<dbReference type="Gene3D" id="1.25.40.10">
    <property type="entry name" value="Tetratricopeptide repeat domain"/>
    <property type="match status" value="1"/>
</dbReference>
<reference evidence="4 5" key="1">
    <citation type="submission" date="2024-09" db="EMBL/GenBank/DDBJ databases">
        <authorList>
            <person name="Sun Q."/>
            <person name="Mori K."/>
        </authorList>
    </citation>
    <scope>NUCLEOTIDE SEQUENCE [LARGE SCALE GENOMIC DNA]</scope>
    <source>
        <strain evidence="4 5">CCM 7706</strain>
    </source>
</reference>
<evidence type="ECO:0000256" key="2">
    <source>
        <dbReference type="SAM" id="SignalP"/>
    </source>
</evidence>
<gene>
    <name evidence="4" type="ORF">ACFFJC_05275</name>
</gene>
<accession>A0ABV6CSH8</accession>
<dbReference type="SUPFAM" id="SSF48452">
    <property type="entry name" value="TPR-like"/>
    <property type="match status" value="1"/>
</dbReference>